<comment type="function">
    <text evidence="6">Toxic component of a toxin-antitoxin (TA) system. An RNase.</text>
</comment>
<feature type="binding site" evidence="6">
    <location>
        <position position="103"/>
    </location>
    <ligand>
        <name>Mg(2+)</name>
        <dbReference type="ChEBI" id="CHEBI:18420"/>
    </ligand>
</feature>
<dbReference type="EMBL" id="JACSPN010000022">
    <property type="protein sequence ID" value="MBE7701651.1"/>
    <property type="molecule type" value="Genomic_DNA"/>
</dbReference>
<dbReference type="PANTHER" id="PTHR35901">
    <property type="entry name" value="RIBONUCLEASE VAPC3"/>
    <property type="match status" value="1"/>
</dbReference>
<evidence type="ECO:0000313" key="9">
    <source>
        <dbReference type="Proteomes" id="UP000822993"/>
    </source>
</evidence>
<dbReference type="EC" id="3.1.-.-" evidence="6"/>
<comment type="similarity">
    <text evidence="6">Belongs to the PINc/VapC protein family.</text>
</comment>
<reference evidence="8 9" key="1">
    <citation type="submission" date="2020-08" db="EMBL/GenBank/DDBJ databases">
        <title>A Genomic Blueprint of the Chicken Gut Microbiome.</title>
        <authorList>
            <person name="Gilroy R."/>
            <person name="Ravi A."/>
            <person name="Getino M."/>
            <person name="Pursley I."/>
            <person name="Horton D.L."/>
            <person name="Alikhan N.-F."/>
            <person name="Baker D."/>
            <person name="Gharbi K."/>
            <person name="Hall N."/>
            <person name="Watson M."/>
            <person name="Adriaenssens E.M."/>
            <person name="Foster-Nyarko E."/>
            <person name="Jarju S."/>
            <person name="Secka A."/>
            <person name="Antonio M."/>
            <person name="Oren A."/>
            <person name="Chaudhuri R."/>
            <person name="La Ragione R.M."/>
            <person name="Hildebrand F."/>
            <person name="Pallen M.J."/>
        </authorList>
    </citation>
    <scope>NUCLEOTIDE SEQUENCE [LARGE SCALE GENOMIC DNA]</scope>
    <source>
        <strain evidence="8 9">Sa1BUA8</strain>
    </source>
</reference>
<evidence type="ECO:0000256" key="3">
    <source>
        <dbReference type="ARBA" id="ARBA00022723"/>
    </source>
</evidence>
<feature type="domain" description="PIN" evidence="7">
    <location>
        <begin position="11"/>
        <end position="125"/>
    </location>
</feature>
<dbReference type="HAMAP" id="MF_00265">
    <property type="entry name" value="VapC_Nob1"/>
    <property type="match status" value="1"/>
</dbReference>
<evidence type="ECO:0000256" key="5">
    <source>
        <dbReference type="ARBA" id="ARBA00022842"/>
    </source>
</evidence>
<evidence type="ECO:0000313" key="8">
    <source>
        <dbReference type="EMBL" id="MBE7701651.1"/>
    </source>
</evidence>
<gene>
    <name evidence="6" type="primary">vapC</name>
    <name evidence="8" type="ORF">H9623_15265</name>
</gene>
<dbReference type="GO" id="GO:0000287">
    <property type="term" value="F:magnesium ion binding"/>
    <property type="evidence" value="ECO:0007669"/>
    <property type="project" value="UniProtKB-UniRule"/>
</dbReference>
<sequence length="138" mass="14820">MSHHRQGGLAVPDASAVVVLLIDPSTRGDTVAQLLRGATLFAPSLLPYEVTNVLRRRRAAGLLSDGEARIAFDALRRLPVELWPFEVLAARAWELGPNLSTYDAAYVALAEHLDATLVTTDARLAPAPGPRCTIELVA</sequence>
<keyword evidence="1 6" id="KW-1277">Toxin-antitoxin system</keyword>
<protein>
    <recommendedName>
        <fullName evidence="6">Ribonuclease VapC</fullName>
        <shortName evidence="6">RNase VapC</shortName>
        <ecNumber evidence="6">3.1.-.-</ecNumber>
    </recommendedName>
    <alternativeName>
        <fullName evidence="6">Toxin VapC</fullName>
    </alternativeName>
</protein>
<name>A0A9D5Z0M5_9CELL</name>
<keyword evidence="6" id="KW-0800">Toxin</keyword>
<dbReference type="RefSeq" id="WP_193720879.1">
    <property type="nucleotide sequence ID" value="NZ_JACSPN010000022.1"/>
</dbReference>
<evidence type="ECO:0000259" key="7">
    <source>
        <dbReference type="Pfam" id="PF01850"/>
    </source>
</evidence>
<keyword evidence="9" id="KW-1185">Reference proteome</keyword>
<comment type="cofactor">
    <cofactor evidence="6">
        <name>Mg(2+)</name>
        <dbReference type="ChEBI" id="CHEBI:18420"/>
    </cofactor>
</comment>
<dbReference type="InterPro" id="IPR002716">
    <property type="entry name" value="PIN_dom"/>
</dbReference>
<dbReference type="CDD" id="cd09873">
    <property type="entry name" value="PIN_Pae0151-like"/>
    <property type="match status" value="1"/>
</dbReference>
<accession>A0A9D5Z0M5</accession>
<dbReference type="Gene3D" id="3.40.50.1010">
    <property type="entry name" value="5'-nuclease"/>
    <property type="match status" value="1"/>
</dbReference>
<dbReference type="Pfam" id="PF01850">
    <property type="entry name" value="PIN"/>
    <property type="match status" value="1"/>
</dbReference>
<feature type="binding site" evidence="6">
    <location>
        <position position="13"/>
    </location>
    <ligand>
        <name>Mg(2+)</name>
        <dbReference type="ChEBI" id="CHEBI:18420"/>
    </ligand>
</feature>
<organism evidence="8 9">
    <name type="scientific">Oerskovia douganii</name>
    <dbReference type="NCBI Taxonomy" id="2762210"/>
    <lineage>
        <taxon>Bacteria</taxon>
        <taxon>Bacillati</taxon>
        <taxon>Actinomycetota</taxon>
        <taxon>Actinomycetes</taxon>
        <taxon>Micrococcales</taxon>
        <taxon>Cellulomonadaceae</taxon>
        <taxon>Oerskovia</taxon>
    </lineage>
</organism>
<evidence type="ECO:0000256" key="1">
    <source>
        <dbReference type="ARBA" id="ARBA00022649"/>
    </source>
</evidence>
<dbReference type="GO" id="GO:0004540">
    <property type="term" value="F:RNA nuclease activity"/>
    <property type="evidence" value="ECO:0007669"/>
    <property type="project" value="InterPro"/>
</dbReference>
<dbReference type="PANTHER" id="PTHR35901:SF1">
    <property type="entry name" value="EXONUCLEASE VAPC9"/>
    <property type="match status" value="1"/>
</dbReference>
<comment type="caution">
    <text evidence="8">The sequence shown here is derived from an EMBL/GenBank/DDBJ whole genome shotgun (WGS) entry which is preliminary data.</text>
</comment>
<dbReference type="GO" id="GO:0090729">
    <property type="term" value="F:toxin activity"/>
    <property type="evidence" value="ECO:0007669"/>
    <property type="project" value="UniProtKB-KW"/>
</dbReference>
<dbReference type="AlphaFoldDB" id="A0A9D5Z0M5"/>
<keyword evidence="2 6" id="KW-0540">Nuclease</keyword>
<dbReference type="SUPFAM" id="SSF88723">
    <property type="entry name" value="PIN domain-like"/>
    <property type="match status" value="1"/>
</dbReference>
<dbReference type="InterPro" id="IPR051619">
    <property type="entry name" value="TypeII_TA_RNase_PINc/VapC"/>
</dbReference>
<dbReference type="GO" id="GO:0016787">
    <property type="term" value="F:hydrolase activity"/>
    <property type="evidence" value="ECO:0007669"/>
    <property type="project" value="UniProtKB-KW"/>
</dbReference>
<proteinExistence type="inferred from homology"/>
<keyword evidence="3 6" id="KW-0479">Metal-binding</keyword>
<dbReference type="InterPro" id="IPR044153">
    <property type="entry name" value="PIN_Pae0151-like"/>
</dbReference>
<evidence type="ECO:0000256" key="2">
    <source>
        <dbReference type="ARBA" id="ARBA00022722"/>
    </source>
</evidence>
<dbReference type="InterPro" id="IPR029060">
    <property type="entry name" value="PIN-like_dom_sf"/>
</dbReference>
<keyword evidence="5 6" id="KW-0460">Magnesium</keyword>
<evidence type="ECO:0000256" key="4">
    <source>
        <dbReference type="ARBA" id="ARBA00022801"/>
    </source>
</evidence>
<dbReference type="Proteomes" id="UP000822993">
    <property type="component" value="Unassembled WGS sequence"/>
</dbReference>
<evidence type="ECO:0000256" key="6">
    <source>
        <dbReference type="HAMAP-Rule" id="MF_00265"/>
    </source>
</evidence>
<dbReference type="InterPro" id="IPR022907">
    <property type="entry name" value="VapC_family"/>
</dbReference>
<keyword evidence="4 6" id="KW-0378">Hydrolase</keyword>